<evidence type="ECO:0000313" key="3">
    <source>
        <dbReference type="EMBL" id="KIZ02777.1"/>
    </source>
</evidence>
<dbReference type="GeneID" id="25738057"/>
<evidence type="ECO:0000256" key="1">
    <source>
        <dbReference type="SAM" id="Coils"/>
    </source>
</evidence>
<evidence type="ECO:0000313" key="4">
    <source>
        <dbReference type="Proteomes" id="UP000054498"/>
    </source>
</evidence>
<dbReference type="InterPro" id="IPR006839">
    <property type="entry name" value="DarP"/>
</dbReference>
<proteinExistence type="predicted"/>
<keyword evidence="4" id="KW-1185">Reference proteome</keyword>
<protein>
    <submittedName>
        <fullName evidence="3">Uncharacterized protein</fullName>
    </submittedName>
</protein>
<dbReference type="AlphaFoldDB" id="A0A0D2MQT7"/>
<dbReference type="SUPFAM" id="SSF158710">
    <property type="entry name" value="PSPTO4464-like"/>
    <property type="match status" value="1"/>
</dbReference>
<dbReference type="OrthoDB" id="547435at2759"/>
<name>A0A0D2MQT7_9CHLO</name>
<reference evidence="3 4" key="1">
    <citation type="journal article" date="2013" name="BMC Genomics">
        <title>Reconstruction of the lipid metabolism for the microalga Monoraphidium neglectum from its genome sequence reveals characteristics suitable for biofuel production.</title>
        <authorList>
            <person name="Bogen C."/>
            <person name="Al-Dilaimi A."/>
            <person name="Albersmeier A."/>
            <person name="Wichmann J."/>
            <person name="Grundmann M."/>
            <person name="Rupp O."/>
            <person name="Lauersen K.J."/>
            <person name="Blifernez-Klassen O."/>
            <person name="Kalinowski J."/>
            <person name="Goesmann A."/>
            <person name="Mussgnug J.H."/>
            <person name="Kruse O."/>
        </authorList>
    </citation>
    <scope>NUCLEOTIDE SEQUENCE [LARGE SCALE GENOMIC DNA]</scope>
    <source>
        <strain evidence="3 4">SAG 48.87</strain>
    </source>
</reference>
<dbReference type="KEGG" id="mng:MNEG_5180"/>
<feature type="coiled-coil region" evidence="1">
    <location>
        <begin position="194"/>
        <end position="221"/>
    </location>
</feature>
<dbReference type="RefSeq" id="XP_013901796.1">
    <property type="nucleotide sequence ID" value="XM_014046342.1"/>
</dbReference>
<gene>
    <name evidence="3" type="ORF">MNEG_5180</name>
</gene>
<accession>A0A0D2MQT7</accession>
<dbReference type="EMBL" id="KK100978">
    <property type="protein sequence ID" value="KIZ02777.1"/>
    <property type="molecule type" value="Genomic_DNA"/>
</dbReference>
<dbReference type="InterPro" id="IPR023153">
    <property type="entry name" value="DarP_sf"/>
</dbReference>
<dbReference type="Pfam" id="PF04751">
    <property type="entry name" value="DarP"/>
    <property type="match status" value="1"/>
</dbReference>
<sequence>MYPMYSMHILSGPTLTPSTAAAAAPRAQRHTPLQHQQPGQRATVRLASSSYSFANTGDRREVGERRNRTVEKRANAELSQLVKGLVAMRPKQLAAVAHLLSEEQLQEIGLAARLPRINQASAWAGGRKRHENRVAQLIRTETSDEAVHKLAEAVQLAQASASLFVDADVAAAVDGWVEGLKAGDGAVLQEVGALLAADLDMQQLRRLAQQLEKDAADGAAASDVSGGGSDVSAAEGGLEVAQQVLADPELLALLTKRGGGKGAGARGGRRPGAQRPMGAAERKIRALLRPAAMRREREAAVE</sequence>
<organism evidence="3 4">
    <name type="scientific">Monoraphidium neglectum</name>
    <dbReference type="NCBI Taxonomy" id="145388"/>
    <lineage>
        <taxon>Eukaryota</taxon>
        <taxon>Viridiplantae</taxon>
        <taxon>Chlorophyta</taxon>
        <taxon>core chlorophytes</taxon>
        <taxon>Chlorophyceae</taxon>
        <taxon>CS clade</taxon>
        <taxon>Sphaeropleales</taxon>
        <taxon>Selenastraceae</taxon>
        <taxon>Monoraphidium</taxon>
    </lineage>
</organism>
<dbReference type="Proteomes" id="UP000054498">
    <property type="component" value="Unassembled WGS sequence"/>
</dbReference>
<evidence type="ECO:0000256" key="2">
    <source>
        <dbReference type="SAM" id="MobiDB-lite"/>
    </source>
</evidence>
<feature type="region of interest" description="Disordered" evidence="2">
    <location>
        <begin position="257"/>
        <end position="281"/>
    </location>
</feature>
<keyword evidence="1" id="KW-0175">Coiled coil</keyword>